<accession>A0A7N4NXK0</accession>
<dbReference type="CDD" id="cd10342">
    <property type="entry name" value="SH2_SAP1"/>
    <property type="match status" value="1"/>
</dbReference>
<dbReference type="GO" id="GO:0045087">
    <property type="term" value="P:innate immune response"/>
    <property type="evidence" value="ECO:0007669"/>
    <property type="project" value="UniProtKB-KW"/>
</dbReference>
<keyword evidence="8" id="KW-1185">Reference proteome</keyword>
<dbReference type="PRINTS" id="PR00401">
    <property type="entry name" value="SH2DOMAIN"/>
</dbReference>
<dbReference type="AlphaFoldDB" id="A0A7N4NXK0"/>
<feature type="domain" description="SH2" evidence="6">
    <location>
        <begin position="2"/>
        <end position="97"/>
    </location>
</feature>
<reference evidence="7" key="3">
    <citation type="submission" date="2025-09" db="UniProtKB">
        <authorList>
            <consortium name="Ensembl"/>
        </authorList>
    </citation>
    <scope>IDENTIFICATION</scope>
</reference>
<proteinExistence type="predicted"/>
<dbReference type="GO" id="GO:0009966">
    <property type="term" value="P:regulation of signal transduction"/>
    <property type="evidence" value="ECO:0007669"/>
    <property type="project" value="TreeGrafter"/>
</dbReference>
<dbReference type="PANTHER" id="PTHR46051">
    <property type="entry name" value="SH2 DOMAIN-CONTAINING PROTEIN"/>
    <property type="match status" value="1"/>
</dbReference>
<dbReference type="GO" id="GO:0050776">
    <property type="term" value="P:regulation of immune response"/>
    <property type="evidence" value="ECO:0007669"/>
    <property type="project" value="TreeGrafter"/>
</dbReference>
<keyword evidence="3 5" id="KW-0727">SH2 domain</keyword>
<dbReference type="GO" id="GO:0002250">
    <property type="term" value="P:adaptive immune response"/>
    <property type="evidence" value="ECO:0007669"/>
    <property type="project" value="UniProtKB-KW"/>
</dbReference>
<name>A0A7N4NXK0_SARHA</name>
<evidence type="ECO:0000256" key="5">
    <source>
        <dbReference type="PROSITE-ProRule" id="PRU00191"/>
    </source>
</evidence>
<organism evidence="7 8">
    <name type="scientific">Sarcophilus harrisii</name>
    <name type="common">Tasmanian devil</name>
    <name type="synonym">Sarcophilus laniarius</name>
    <dbReference type="NCBI Taxonomy" id="9305"/>
    <lineage>
        <taxon>Eukaryota</taxon>
        <taxon>Metazoa</taxon>
        <taxon>Chordata</taxon>
        <taxon>Craniata</taxon>
        <taxon>Vertebrata</taxon>
        <taxon>Euteleostomi</taxon>
        <taxon>Mammalia</taxon>
        <taxon>Metatheria</taxon>
        <taxon>Dasyuromorphia</taxon>
        <taxon>Dasyuridae</taxon>
        <taxon>Sarcophilus</taxon>
    </lineage>
</organism>
<dbReference type="InterPro" id="IPR036860">
    <property type="entry name" value="SH2_dom_sf"/>
</dbReference>
<reference evidence="7" key="2">
    <citation type="submission" date="2025-08" db="UniProtKB">
        <authorList>
            <consortium name="Ensembl"/>
        </authorList>
    </citation>
    <scope>IDENTIFICATION</scope>
</reference>
<dbReference type="Ensembl" id="ENSSHAT00000042134.1">
    <property type="protein sequence ID" value="ENSSHAP00000029491.1"/>
    <property type="gene ID" value="ENSSHAG00000020806.1"/>
</dbReference>
<evidence type="ECO:0000256" key="4">
    <source>
        <dbReference type="ARBA" id="ARBA00023130"/>
    </source>
</evidence>
<evidence type="ECO:0000313" key="8">
    <source>
        <dbReference type="Proteomes" id="UP000007648"/>
    </source>
</evidence>
<dbReference type="PROSITE" id="PS50001">
    <property type="entry name" value="SH2"/>
    <property type="match status" value="1"/>
</dbReference>
<keyword evidence="2" id="KW-0391">Immunity</keyword>
<reference evidence="7 8" key="1">
    <citation type="journal article" date="2011" name="Proc. Natl. Acad. Sci. U.S.A.">
        <title>Genetic diversity and population structure of the endangered marsupial Sarcophilus harrisii (Tasmanian devil).</title>
        <authorList>
            <person name="Miller W."/>
            <person name="Hayes V.M."/>
            <person name="Ratan A."/>
            <person name="Petersen D.C."/>
            <person name="Wittekindt N.E."/>
            <person name="Miller J."/>
            <person name="Walenz B."/>
            <person name="Knight J."/>
            <person name="Qi J."/>
            <person name="Zhao F."/>
            <person name="Wang Q."/>
            <person name="Bedoya-Reina O.C."/>
            <person name="Katiyar N."/>
            <person name="Tomsho L.P."/>
            <person name="Kasson L.M."/>
            <person name="Hardie R.A."/>
            <person name="Woodbridge P."/>
            <person name="Tindall E.A."/>
            <person name="Bertelsen M.F."/>
            <person name="Dixon D."/>
            <person name="Pyecroft S."/>
            <person name="Helgen K.M."/>
            <person name="Lesk A.M."/>
            <person name="Pringle T.H."/>
            <person name="Patterson N."/>
            <person name="Zhang Y."/>
            <person name="Kreiss A."/>
            <person name="Woods G.M."/>
            <person name="Jones M.E."/>
            <person name="Schuster S.C."/>
        </authorList>
    </citation>
    <scope>NUCLEOTIDE SEQUENCE [LARGE SCALE GENOMIC DNA]</scope>
</reference>
<dbReference type="SMART" id="SM00252">
    <property type="entry name" value="SH2"/>
    <property type="match status" value="1"/>
</dbReference>
<dbReference type="Pfam" id="PF00017">
    <property type="entry name" value="SH2"/>
    <property type="match status" value="1"/>
</dbReference>
<protein>
    <submittedName>
        <fullName evidence="7">SH2 domain containing 1B</fullName>
    </submittedName>
</protein>
<dbReference type="Proteomes" id="UP000007648">
    <property type="component" value="Unassembled WGS sequence"/>
</dbReference>
<dbReference type="InterPro" id="IPR035049">
    <property type="entry name" value="EAT2_SH2"/>
</dbReference>
<dbReference type="InterPro" id="IPR000980">
    <property type="entry name" value="SH2"/>
</dbReference>
<evidence type="ECO:0000256" key="2">
    <source>
        <dbReference type="ARBA" id="ARBA00022859"/>
    </source>
</evidence>
<sequence>EDYVTRFGREKMTILLQEGINGKFLLRDSESVPGALCLCVLFQNKIYTYRIKKEKHGYFSMESEKRGKKELFPNLKELIFKYEKPDQGLVIHLRYPVTSGMKALWLLVNCRNSPSLSLKFS</sequence>
<evidence type="ECO:0000256" key="3">
    <source>
        <dbReference type="ARBA" id="ARBA00022999"/>
    </source>
</evidence>
<evidence type="ECO:0000259" key="6">
    <source>
        <dbReference type="PROSITE" id="PS50001"/>
    </source>
</evidence>
<evidence type="ECO:0000313" key="7">
    <source>
        <dbReference type="Ensembl" id="ENSSHAP00000029491.1"/>
    </source>
</evidence>
<dbReference type="PANTHER" id="PTHR46051:SF1">
    <property type="entry name" value="INOSITOL POLYPHOSPHATE-RELATED PHOSPHATASE DOMAIN-CONTAINING PROTEIN"/>
    <property type="match status" value="1"/>
</dbReference>
<gene>
    <name evidence="7" type="primary">SH2D1B</name>
</gene>
<dbReference type="SUPFAM" id="SSF55550">
    <property type="entry name" value="SH2 domain"/>
    <property type="match status" value="1"/>
</dbReference>
<evidence type="ECO:0000256" key="1">
    <source>
        <dbReference type="ARBA" id="ARBA00022588"/>
    </source>
</evidence>
<keyword evidence="1" id="KW-0399">Innate immunity</keyword>
<dbReference type="Gene3D" id="3.30.505.10">
    <property type="entry name" value="SH2 domain"/>
    <property type="match status" value="1"/>
</dbReference>
<dbReference type="GeneTree" id="ENSGT00940000155920"/>
<keyword evidence="4" id="KW-1064">Adaptive immunity</keyword>